<proteinExistence type="predicted"/>
<dbReference type="RefSeq" id="WP_066403272.1">
    <property type="nucleotide sequence ID" value="NZ_LIDT01000035.1"/>
</dbReference>
<accession>A0A853PSA5</accession>
<evidence type="ECO:0008006" key="3">
    <source>
        <dbReference type="Google" id="ProtNLM"/>
    </source>
</evidence>
<sequence length="1054" mass="119407">MATNDRHSGTLRTDYETDPAQLHGLPAMESSWQRLLHRLVRYSKGLEYRDDDGQEGTLAPLLENHVLTVVADLMRKRLSGYDESFADAQGTTGESEFHDKLETDIRRWAARLEAFIDKSWKTGLNECPAVTVAVQLRDSLKKSLPMADEAEKHGYYRMLRTVRSIQEHAGYYLEQIENGGDVDGALSLLIAYVRNYCSLADTFNQRLPELHTLYQTEILHVKPGEVVPDKAYIVVRPTEICTLKAGQGFLAGQNAGGEDLIYRTDKAETVSPLQCAEADAVYLLKNGDTTGIRRQTIIPDNIVNAVPLFDIHQGEPLSFGWQIESPMFILNEGKREVTVTFHAESMPLSTNKVSGGFSFYMSHADGWQELSGESSVTGNKLCFRFTIEQDGILPTGCNEEVHGKTTDNPVLRIQTHENSSFPLDAVSQLEISEAEIQVHVTGIRNFTFYNELGEVDTTLPFQPFGIQAECGAWFLFGNEEMGMKPLTEVMMKGFWQKMPETVQAFNERYKDYKDINASQFKVSTQWQQGGKWMECNGEPQQLLAFDDTEKTCRTHILFDFKEQRSQTRSLTSHYEYSRDKDGFFRVRLQSPSEGFGEEAYRRKYTETMIQNARAKEKNQKEMPKEPVTPILSDVELEYSAVQRLTDIPKAELFVTSDFQETRFKSRMDKEEDKSLYFAFVNVRGLQSLRMYLDMVIPPQSIPYNMPKTNGTVSLVWEYRKENSWTELSSKTVIVEETCGFTQSGFIEIRLPEKISDKHIDRDGKTWLRAAVKGDAGSCLAIRGIWTNCIPLTAQNGDGLSLAAGTIKDMQEPDGRIALIRQPLPGFGGKQADGDNLLSSHLRARFGNHHRAVNRKDYEQLVLEHFPEVDKAVCIPCTDKGTRQVRLVVFSAGADSVYYLSPSWKLKEIERALRQYAPPFVRLEVLNPVYEELKVVCKAVLREEVADEGKVVRNLVTLAWNYLAPWKRKGTIPELQQTYSYKELHARMANHEDLQTVVELTVGGHTPGTVDFDSSDYIIKGTYPYSVLIPKMEIILLSPDDGIESTEIGSSFIIK</sequence>
<organism evidence="1 2">
    <name type="scientific">Bacteroides fragilis</name>
    <dbReference type="NCBI Taxonomy" id="817"/>
    <lineage>
        <taxon>Bacteria</taxon>
        <taxon>Pseudomonadati</taxon>
        <taxon>Bacteroidota</taxon>
        <taxon>Bacteroidia</taxon>
        <taxon>Bacteroidales</taxon>
        <taxon>Bacteroidaceae</taxon>
        <taxon>Bacteroides</taxon>
    </lineage>
</organism>
<dbReference type="AlphaFoldDB" id="A0A853PSA5"/>
<evidence type="ECO:0000313" key="2">
    <source>
        <dbReference type="Proteomes" id="UP000093197"/>
    </source>
</evidence>
<name>A0A853PSA5_BACFG</name>
<comment type="caution">
    <text evidence="1">The sequence shown here is derived from an EMBL/GenBank/DDBJ whole genome shotgun (WGS) entry which is preliminary data.</text>
</comment>
<dbReference type="Proteomes" id="UP000093197">
    <property type="component" value="Unassembled WGS sequence"/>
</dbReference>
<evidence type="ECO:0000313" key="1">
    <source>
        <dbReference type="EMBL" id="OCR29007.1"/>
    </source>
</evidence>
<protein>
    <recommendedName>
        <fullName evidence="3">Baseplate protein J-like domain-containing protein</fullName>
    </recommendedName>
</protein>
<dbReference type="EMBL" id="LIDT01000035">
    <property type="protein sequence ID" value="OCR29007.1"/>
    <property type="molecule type" value="Genomic_DNA"/>
</dbReference>
<gene>
    <name evidence="1" type="ORF">AC094_34360</name>
</gene>
<reference evidence="1 2" key="1">
    <citation type="journal article" date="2016" name="PLoS ONE">
        <title>Genomic Diversity of Enterotoxigenic Strains of Bacteroides fragilis.</title>
        <authorList>
            <person name="Pierce J.V."/>
            <person name="Bernstein H.D."/>
        </authorList>
    </citation>
    <scope>NUCLEOTIDE SEQUENCE [LARGE SCALE GENOMIC DNA]</scope>
    <source>
        <strain evidence="1 2">20793-3</strain>
    </source>
</reference>